<keyword evidence="1" id="KW-0812">Transmembrane</keyword>
<evidence type="ECO:0000256" key="1">
    <source>
        <dbReference type="SAM" id="Phobius"/>
    </source>
</evidence>
<proteinExistence type="predicted"/>
<gene>
    <name evidence="2" type="ORF">Pla144_14920</name>
</gene>
<dbReference type="AlphaFoldDB" id="A0A5C6CWG6"/>
<reference evidence="2 3" key="1">
    <citation type="submission" date="2019-02" db="EMBL/GenBank/DDBJ databases">
        <title>Deep-cultivation of Planctomycetes and their phenomic and genomic characterization uncovers novel biology.</title>
        <authorList>
            <person name="Wiegand S."/>
            <person name="Jogler M."/>
            <person name="Boedeker C."/>
            <person name="Pinto D."/>
            <person name="Vollmers J."/>
            <person name="Rivas-Marin E."/>
            <person name="Kohn T."/>
            <person name="Peeters S.H."/>
            <person name="Heuer A."/>
            <person name="Rast P."/>
            <person name="Oberbeckmann S."/>
            <person name="Bunk B."/>
            <person name="Jeske O."/>
            <person name="Meyerdierks A."/>
            <person name="Storesund J.E."/>
            <person name="Kallscheuer N."/>
            <person name="Luecker S."/>
            <person name="Lage O.M."/>
            <person name="Pohl T."/>
            <person name="Merkel B.J."/>
            <person name="Hornburger P."/>
            <person name="Mueller R.-W."/>
            <person name="Bruemmer F."/>
            <person name="Labrenz M."/>
            <person name="Spormann A.M."/>
            <person name="Op Den Camp H."/>
            <person name="Overmann J."/>
            <person name="Amann R."/>
            <person name="Jetten M.S.M."/>
            <person name="Mascher T."/>
            <person name="Medema M.H."/>
            <person name="Devos D.P."/>
            <person name="Kaster A.-K."/>
            <person name="Ovreas L."/>
            <person name="Rohde M."/>
            <person name="Galperin M.Y."/>
            <person name="Jogler C."/>
        </authorList>
    </citation>
    <scope>NUCLEOTIDE SEQUENCE [LARGE SCALE GENOMIC DNA]</scope>
    <source>
        <strain evidence="2 3">Pla144</strain>
    </source>
</reference>
<keyword evidence="1" id="KW-0472">Membrane</keyword>
<dbReference type="InterPro" id="IPR045584">
    <property type="entry name" value="Pilin-like"/>
</dbReference>
<evidence type="ECO:0000313" key="3">
    <source>
        <dbReference type="Proteomes" id="UP000318437"/>
    </source>
</evidence>
<dbReference type="PANTHER" id="PTHR30093">
    <property type="entry name" value="GENERAL SECRETION PATHWAY PROTEIN G"/>
    <property type="match status" value="1"/>
</dbReference>
<name>A0A5C6CWG6_9BACT</name>
<dbReference type="SUPFAM" id="SSF54523">
    <property type="entry name" value="Pili subunits"/>
    <property type="match status" value="1"/>
</dbReference>
<dbReference type="Proteomes" id="UP000318437">
    <property type="component" value="Unassembled WGS sequence"/>
</dbReference>
<comment type="caution">
    <text evidence="2">The sequence shown here is derived from an EMBL/GenBank/DDBJ whole genome shotgun (WGS) entry which is preliminary data.</text>
</comment>
<dbReference type="PANTHER" id="PTHR30093:SF2">
    <property type="entry name" value="TYPE II SECRETION SYSTEM PROTEIN H"/>
    <property type="match status" value="1"/>
</dbReference>
<organism evidence="2 3">
    <name type="scientific">Bythopirellula polymerisocia</name>
    <dbReference type="NCBI Taxonomy" id="2528003"/>
    <lineage>
        <taxon>Bacteria</taxon>
        <taxon>Pseudomonadati</taxon>
        <taxon>Planctomycetota</taxon>
        <taxon>Planctomycetia</taxon>
        <taxon>Pirellulales</taxon>
        <taxon>Lacipirellulaceae</taxon>
        <taxon>Bythopirellula</taxon>
    </lineage>
</organism>
<evidence type="ECO:0008006" key="4">
    <source>
        <dbReference type="Google" id="ProtNLM"/>
    </source>
</evidence>
<sequence length="194" mass="22464">MQSRERSAASLIELLVVLFIIGIMMSLLLPALQGARNRAQDTVCENNIRQLHFAMYQFIDVKRTFPTPNRWPVDILKWMEQRPLADMMKDNYDRNADFPRPPLLRCPMQDDFASRVPTVDVCHYVLTVTRNDNGKPEGPGWEIHDRNLLDDDVIEEPWYIGPEMSHLSQQRMFANEQGPHNSGLFMTRGGLVPR</sequence>
<protein>
    <recommendedName>
        <fullName evidence="4">Type II secretion system protein G</fullName>
    </recommendedName>
</protein>
<keyword evidence="1" id="KW-1133">Transmembrane helix</keyword>
<accession>A0A5C6CWG6</accession>
<evidence type="ECO:0000313" key="2">
    <source>
        <dbReference type="EMBL" id="TWU28205.1"/>
    </source>
</evidence>
<keyword evidence="3" id="KW-1185">Reference proteome</keyword>
<dbReference type="EMBL" id="SJPS01000002">
    <property type="protein sequence ID" value="TWU28205.1"/>
    <property type="molecule type" value="Genomic_DNA"/>
</dbReference>
<feature type="transmembrane region" description="Helical" evidence="1">
    <location>
        <begin position="12"/>
        <end position="32"/>
    </location>
</feature>
<dbReference type="Gene3D" id="3.30.700.10">
    <property type="entry name" value="Glycoprotein, Type 4 Pilin"/>
    <property type="match status" value="1"/>
</dbReference>